<protein>
    <submittedName>
        <fullName evidence="1">Uncharacterized protein</fullName>
    </submittedName>
</protein>
<reference evidence="1 2" key="1">
    <citation type="submission" date="2015-11" db="EMBL/GenBank/DDBJ databases">
        <title>Draft Genome Sequence of the Strain BR 10303 (Bradyrhizobium sp.) isolated from nodules of Centrolobium paraense.</title>
        <authorList>
            <person name="Zelli J.E."/>
            <person name="Simoes-Araujo J.L."/>
            <person name="Barauna A.C."/>
            <person name="Silva K."/>
        </authorList>
    </citation>
    <scope>NUCLEOTIDE SEQUENCE [LARGE SCALE GENOMIC DNA]</scope>
    <source>
        <strain evidence="1 2">BR 10303</strain>
    </source>
</reference>
<name>A0A109K280_9BRAD</name>
<dbReference type="Proteomes" id="UP000057737">
    <property type="component" value="Unassembled WGS sequence"/>
</dbReference>
<proteinExistence type="predicted"/>
<keyword evidence="2" id="KW-1185">Reference proteome</keyword>
<evidence type="ECO:0000313" key="2">
    <source>
        <dbReference type="Proteomes" id="UP000057737"/>
    </source>
</evidence>
<organism evidence="1 2">
    <name type="scientific">Bradyrhizobium macuxiense</name>
    <dbReference type="NCBI Taxonomy" id="1755647"/>
    <lineage>
        <taxon>Bacteria</taxon>
        <taxon>Pseudomonadati</taxon>
        <taxon>Pseudomonadota</taxon>
        <taxon>Alphaproteobacteria</taxon>
        <taxon>Hyphomicrobiales</taxon>
        <taxon>Nitrobacteraceae</taxon>
        <taxon>Bradyrhizobium</taxon>
    </lineage>
</organism>
<gene>
    <name evidence="1" type="ORF">AS156_31700</name>
</gene>
<accession>A0A109K280</accession>
<comment type="caution">
    <text evidence="1">The sequence shown here is derived from an EMBL/GenBank/DDBJ whole genome shotgun (WGS) entry which is preliminary data.</text>
</comment>
<dbReference type="RefSeq" id="WP_066502218.1">
    <property type="nucleotide sequence ID" value="NZ_LNCU01000032.1"/>
</dbReference>
<dbReference type="AlphaFoldDB" id="A0A109K280"/>
<evidence type="ECO:0000313" key="1">
    <source>
        <dbReference type="EMBL" id="KWV59326.1"/>
    </source>
</evidence>
<dbReference type="EMBL" id="LNCU01000032">
    <property type="protein sequence ID" value="KWV59326.1"/>
    <property type="molecule type" value="Genomic_DNA"/>
</dbReference>
<sequence length="84" mass="9432">MKLFEPPSCSAASAVVVIGRNRRGQWVAQEQNGLYGGLFVNRAQAVKYALFENGQHPEIIVELSREIELDMHRQTTSFRASRVA</sequence>